<dbReference type="GO" id="GO:0004177">
    <property type="term" value="F:aminopeptidase activity"/>
    <property type="evidence" value="ECO:0007669"/>
    <property type="project" value="UniProtKB-KW"/>
</dbReference>
<keyword evidence="2" id="KW-0732">Signal</keyword>
<keyword evidence="4" id="KW-0031">Aminopeptidase</keyword>
<dbReference type="Proteomes" id="UP000005824">
    <property type="component" value="Unassembled WGS sequence"/>
</dbReference>
<dbReference type="InterPro" id="IPR002471">
    <property type="entry name" value="Pept_S9_AS"/>
</dbReference>
<dbReference type="PANTHER" id="PTHR22946">
    <property type="entry name" value="DIENELACTONE HYDROLASE DOMAIN-CONTAINING PROTEIN-RELATED"/>
    <property type="match status" value="1"/>
</dbReference>
<reference evidence="4 5" key="1">
    <citation type="journal article" date="2011" name="J. Bacteriol.">
        <title>Genome sequence of Chthoniobacter flavus Ellin428, an aerobic heterotrophic soil bacterium.</title>
        <authorList>
            <person name="Kant R."/>
            <person name="van Passel M.W."/>
            <person name="Palva A."/>
            <person name="Lucas S."/>
            <person name="Lapidus A."/>
            <person name="Glavina Del Rio T."/>
            <person name="Dalin E."/>
            <person name="Tice H."/>
            <person name="Bruce D."/>
            <person name="Goodwin L."/>
            <person name="Pitluck S."/>
            <person name="Larimer F.W."/>
            <person name="Land M.L."/>
            <person name="Hauser L."/>
            <person name="Sangwan P."/>
            <person name="de Vos W.M."/>
            <person name="Janssen P.H."/>
            <person name="Smidt H."/>
        </authorList>
    </citation>
    <scope>NUCLEOTIDE SEQUENCE [LARGE SCALE GENOMIC DNA]</scope>
    <source>
        <strain evidence="4 5">Ellin428</strain>
    </source>
</reference>
<dbReference type="InterPro" id="IPR029058">
    <property type="entry name" value="AB_hydrolase_fold"/>
</dbReference>
<keyword evidence="4" id="KW-0645">Protease</keyword>
<dbReference type="AlphaFoldDB" id="B4D8Q6"/>
<dbReference type="Gene3D" id="3.40.50.1820">
    <property type="entry name" value="alpha/beta hydrolase"/>
    <property type="match status" value="1"/>
</dbReference>
<organism evidence="4 5">
    <name type="scientific">Chthoniobacter flavus Ellin428</name>
    <dbReference type="NCBI Taxonomy" id="497964"/>
    <lineage>
        <taxon>Bacteria</taxon>
        <taxon>Pseudomonadati</taxon>
        <taxon>Verrucomicrobiota</taxon>
        <taxon>Spartobacteria</taxon>
        <taxon>Chthoniobacterales</taxon>
        <taxon>Chthoniobacteraceae</taxon>
        <taxon>Chthoniobacter</taxon>
    </lineage>
</organism>
<keyword evidence="1" id="KW-0378">Hydrolase</keyword>
<evidence type="ECO:0000259" key="3">
    <source>
        <dbReference type="Pfam" id="PF05448"/>
    </source>
</evidence>
<dbReference type="InterPro" id="IPR050261">
    <property type="entry name" value="FrsA_esterase"/>
</dbReference>
<feature type="domain" description="Acetyl xylan esterase" evidence="3">
    <location>
        <begin position="80"/>
        <end position="225"/>
    </location>
</feature>
<feature type="chain" id="PRO_5002802593" evidence="2">
    <location>
        <begin position="26"/>
        <end position="416"/>
    </location>
</feature>
<dbReference type="GO" id="GO:0006508">
    <property type="term" value="P:proteolysis"/>
    <property type="evidence" value="ECO:0007669"/>
    <property type="project" value="InterPro"/>
</dbReference>
<dbReference type="eggNOG" id="COG1506">
    <property type="taxonomic scope" value="Bacteria"/>
</dbReference>
<feature type="signal peptide" evidence="2">
    <location>
        <begin position="1"/>
        <end position="25"/>
    </location>
</feature>
<protein>
    <submittedName>
        <fullName evidence="4">Dipeptidyl aminopeptidase/acylaminoacyl-peptidase-like protein</fullName>
    </submittedName>
</protein>
<dbReference type="InterPro" id="IPR008391">
    <property type="entry name" value="AXE1_dom"/>
</dbReference>
<name>B4D8Q6_9BACT</name>
<dbReference type="SUPFAM" id="SSF53474">
    <property type="entry name" value="alpha/beta-Hydrolases"/>
    <property type="match status" value="1"/>
</dbReference>
<dbReference type="Pfam" id="PF05448">
    <property type="entry name" value="AXE1"/>
    <property type="match status" value="1"/>
</dbReference>
<comment type="caution">
    <text evidence="4">The sequence shown here is derived from an EMBL/GenBank/DDBJ whole genome shotgun (WGS) entry which is preliminary data.</text>
</comment>
<evidence type="ECO:0000313" key="5">
    <source>
        <dbReference type="Proteomes" id="UP000005824"/>
    </source>
</evidence>
<dbReference type="STRING" id="497964.CfE428DRAFT_5296"/>
<gene>
    <name evidence="4" type="ORF">CfE428DRAFT_5296</name>
</gene>
<evidence type="ECO:0000313" key="4">
    <source>
        <dbReference type="EMBL" id="EDY17114.1"/>
    </source>
</evidence>
<dbReference type="GO" id="GO:0004252">
    <property type="term" value="F:serine-type endopeptidase activity"/>
    <property type="evidence" value="ECO:0007669"/>
    <property type="project" value="InterPro"/>
</dbReference>
<keyword evidence="5" id="KW-1185">Reference proteome</keyword>
<proteinExistence type="predicted"/>
<evidence type="ECO:0000256" key="2">
    <source>
        <dbReference type="SAM" id="SignalP"/>
    </source>
</evidence>
<evidence type="ECO:0000256" key="1">
    <source>
        <dbReference type="ARBA" id="ARBA00022801"/>
    </source>
</evidence>
<dbReference type="EMBL" id="ABVL01000023">
    <property type="protein sequence ID" value="EDY17114.1"/>
    <property type="molecule type" value="Genomic_DNA"/>
</dbReference>
<dbReference type="RefSeq" id="WP_006982617.1">
    <property type="nucleotide sequence ID" value="NZ_ABVL01000023.1"/>
</dbReference>
<sequence>MKHRLAPFLALSLSLVFVTAWTTRAADAPSTAAKAPSNPTGPMWDVEALGKAPKTYPADPLRAEGMKGIFFEGLPYRGKPTRVFAWLGIPATEPGKKVPGIVLVHGGGGTAFEAWVRLWTSRGYAAIAFDTCGAIPVHTADPKKWQHHDAGGPQGWGGWDQIDNPREDQWTYHAVADAVLADSLLRSQPEVDPERIGVTGISWGGYLTSIIAGVDSRLKFAVPVYGCGFTNEHGFAKNVEALGPERATRWMLWWDPSVYLPAAKMPMLWVDGTNDFAYTMNAWQKSYRLPQGAHTLCLRPRMPHGHGPGETPKEIQVFADSIVNGGKPLAKITAQGRDGRNVWAAIAGETKITKAELEFTKDTGPWQKRLWEAVPAEIGADGKIHATLPEGTKVYYLNLTDDRDCIVSTEHEEVDL</sequence>
<dbReference type="PANTHER" id="PTHR22946:SF0">
    <property type="entry name" value="DIENELACTONE HYDROLASE DOMAIN-CONTAINING PROTEIN"/>
    <property type="match status" value="1"/>
</dbReference>
<dbReference type="InParanoid" id="B4D8Q6"/>
<accession>B4D8Q6</accession>
<dbReference type="PROSITE" id="PS00708">
    <property type="entry name" value="PRO_ENDOPEP_SER"/>
    <property type="match status" value="1"/>
</dbReference>